<dbReference type="GeneID" id="26680346"/>
<sequence length="309" mass="35458">MSSSSSETPKTSTDTGEERIKDIVNALDNNGEWLSSYIDPIINNYISRKTAETVQKINQEVDERYDRKIADKINEIKSSIFTSAQTMYDQYAIDTFQEGKGANGTGPVMGPVNTVIDTTLNKMRGNMLEYAEDMWDGDDWKRFSSSMTTLEFDLSYSDLTMMRGSDGYFAFPFRGTKKIKMDGSRKKEDPINCIISVTYPNKVGDEWEEGKEREVNFNLERVDDYERDIHVSILCMLHAQLDNFEQALGENANSFYFKKGQRVMFLPKKSKLFNRPTVEDSDMFSIIFPPASDQDFADDIYYRIIVTCS</sequence>
<accession>A0A0A0Y3S5</accession>
<keyword evidence="2" id="KW-1185">Reference proteome</keyword>
<organismHost>
    <name type="scientific">Crustacea</name>
    <name type="common">crustaceans</name>
    <dbReference type="NCBI Taxonomy" id="6657"/>
</organismHost>
<evidence type="ECO:0000313" key="2">
    <source>
        <dbReference type="Proteomes" id="UP000000327"/>
    </source>
</evidence>
<evidence type="ECO:0000313" key="1">
    <source>
        <dbReference type="EMBL" id="AIX03674.1"/>
    </source>
</evidence>
<dbReference type="RefSeq" id="YP_009220563.1">
    <property type="nucleotide sequence ID" value="NC_003225.3"/>
</dbReference>
<protein>
    <submittedName>
        <fullName evidence="1">Wsv259</fullName>
    </submittedName>
</protein>
<proteinExistence type="predicted"/>
<reference evidence="1 2" key="1">
    <citation type="journal article" date="2001" name="J. Virol.">
        <title>Complete genome sequence of the shrimp white spot bacilliform virus.</title>
        <authorList>
            <person name="Yang F."/>
            <person name="He J."/>
            <person name="Lin X."/>
            <person name="Li Q."/>
            <person name="Pan D."/>
            <person name="Zhang X."/>
            <person name="Xu X."/>
        </authorList>
    </citation>
    <scope>NUCLEOTIDE SEQUENCE [LARGE SCALE GENOMIC DNA]</scope>
    <source>
        <strain evidence="2">Isolate Shrimp/China/Tongan/1996</strain>
    </source>
</reference>
<name>A0A0A0Y3S5_WSSVS</name>
<dbReference type="KEGG" id="vg:26680346"/>
<dbReference type="Proteomes" id="UP000000327">
    <property type="component" value="Segment"/>
</dbReference>
<organism evidence="1 2">
    <name type="scientific">White spot syndrome virus (isolate Shrimp/China/Tongan/1996)</name>
    <name type="common">WSSV</name>
    <name type="synonym">White spot bacilliform virus</name>
    <dbReference type="NCBI Taxonomy" id="654913"/>
    <lineage>
        <taxon>Viruses</taxon>
        <taxon>Viruses incertae sedis</taxon>
        <taxon>Naldaviricetes</taxon>
        <taxon>Nimaviridae</taxon>
        <taxon>Whispovirus</taxon>
        <taxon>White spot syndrome virus</taxon>
    </lineage>
</organism>
<dbReference type="EMBL" id="AF332093">
    <property type="protein sequence ID" value="AIX03674.1"/>
    <property type="molecule type" value="Genomic_DNA"/>
</dbReference>